<dbReference type="NCBIfam" id="NF005932">
    <property type="entry name" value="PRK07956.1"/>
    <property type="match status" value="1"/>
</dbReference>
<dbReference type="EC" id="6.5.1.2" evidence="12"/>
<dbReference type="InterPro" id="IPR013840">
    <property type="entry name" value="DNAligase_N"/>
</dbReference>
<dbReference type="Gene3D" id="1.10.150.20">
    <property type="entry name" value="5' to 3' exonuclease, C-terminal subdomain"/>
    <property type="match status" value="2"/>
</dbReference>
<dbReference type="SMART" id="SM00278">
    <property type="entry name" value="HhH1"/>
    <property type="match status" value="4"/>
</dbReference>
<dbReference type="GO" id="GO:0006260">
    <property type="term" value="P:DNA replication"/>
    <property type="evidence" value="ECO:0007669"/>
    <property type="project" value="UniProtKB-KW"/>
</dbReference>
<dbReference type="Pfam" id="PF01653">
    <property type="entry name" value="DNA_ligase_aden"/>
    <property type="match status" value="1"/>
</dbReference>
<evidence type="ECO:0000256" key="5">
    <source>
        <dbReference type="ARBA" id="ARBA00022763"/>
    </source>
</evidence>
<dbReference type="EMBL" id="AB853026">
    <property type="protein sequence ID" value="BAO19233.1"/>
    <property type="molecule type" value="Genomic_DNA"/>
</dbReference>
<dbReference type="Pfam" id="PF03120">
    <property type="entry name" value="OB_DNA_ligase"/>
    <property type="match status" value="1"/>
</dbReference>
<dbReference type="GO" id="GO:0046872">
    <property type="term" value="F:metal ion binding"/>
    <property type="evidence" value="ECO:0007669"/>
    <property type="project" value="UniProtKB-KW"/>
</dbReference>
<dbReference type="Gene3D" id="3.30.470.30">
    <property type="entry name" value="DNA ligase/mRNA capping enzyme"/>
    <property type="match status" value="1"/>
</dbReference>
<dbReference type="Pfam" id="PF12826">
    <property type="entry name" value="HHH_2"/>
    <property type="match status" value="1"/>
</dbReference>
<dbReference type="PROSITE" id="PS50172">
    <property type="entry name" value="BRCT"/>
    <property type="match status" value="1"/>
</dbReference>
<dbReference type="Gene3D" id="3.40.50.10190">
    <property type="entry name" value="BRCT domain"/>
    <property type="match status" value="1"/>
</dbReference>
<evidence type="ECO:0000256" key="7">
    <source>
        <dbReference type="ARBA" id="ARBA00022842"/>
    </source>
</evidence>
<dbReference type="Pfam" id="PF03119">
    <property type="entry name" value="DNA_ligase_ZBD"/>
    <property type="match status" value="1"/>
</dbReference>
<dbReference type="CDD" id="cd17748">
    <property type="entry name" value="BRCT_DNA_ligase_like"/>
    <property type="match status" value="1"/>
</dbReference>
<dbReference type="SUPFAM" id="SSF52113">
    <property type="entry name" value="BRCT domain"/>
    <property type="match status" value="1"/>
</dbReference>
<feature type="binding site" evidence="12">
    <location>
        <position position="133"/>
    </location>
    <ligand>
        <name>NAD(+)</name>
        <dbReference type="ChEBI" id="CHEBI:57540"/>
    </ligand>
</feature>
<feature type="binding site" evidence="12">
    <location>
        <position position="156"/>
    </location>
    <ligand>
        <name>NAD(+)</name>
        <dbReference type="ChEBI" id="CHEBI:57540"/>
    </ligand>
</feature>
<feature type="binding site" evidence="12">
    <location>
        <position position="333"/>
    </location>
    <ligand>
        <name>NAD(+)</name>
        <dbReference type="ChEBI" id="CHEBI:57540"/>
    </ligand>
</feature>
<feature type="binding site" evidence="12">
    <location>
        <position position="309"/>
    </location>
    <ligand>
        <name>NAD(+)</name>
        <dbReference type="ChEBI" id="CHEBI:57540"/>
    </ligand>
</feature>
<evidence type="ECO:0000256" key="3">
    <source>
        <dbReference type="ARBA" id="ARBA00022705"/>
    </source>
</evidence>
<keyword evidence="10 12" id="KW-0464">Manganese</keyword>
<feature type="domain" description="BRCT" evidence="13">
    <location>
        <begin position="607"/>
        <end position="680"/>
    </location>
</feature>
<dbReference type="PANTHER" id="PTHR23389:SF9">
    <property type="entry name" value="DNA LIGASE"/>
    <property type="match status" value="1"/>
</dbReference>
<keyword evidence="7 12" id="KW-0460">Magnesium</keyword>
<evidence type="ECO:0000256" key="10">
    <source>
        <dbReference type="ARBA" id="ARBA00023211"/>
    </source>
</evidence>
<reference evidence="14" key="2">
    <citation type="submission" date="2024-06" db="EMBL/GenBank/DDBJ databases">
        <authorList>
            <person name="Sakai Y."/>
            <person name="Fujii T."/>
        </authorList>
    </citation>
    <scope>NUCLEOTIDE SEQUENCE</scope>
    <source>
        <strain evidence="14">M701</strain>
        <plasmid evidence="14">pM7012</plasmid>
    </source>
</reference>
<dbReference type="InterPro" id="IPR001679">
    <property type="entry name" value="DNA_ligase"/>
</dbReference>
<dbReference type="InterPro" id="IPR033136">
    <property type="entry name" value="DNA_ligase_CS"/>
</dbReference>
<evidence type="ECO:0000256" key="11">
    <source>
        <dbReference type="ARBA" id="ARBA00034005"/>
    </source>
</evidence>
<keyword evidence="14" id="KW-0614">Plasmid</keyword>
<evidence type="ECO:0000256" key="1">
    <source>
        <dbReference type="ARBA" id="ARBA00004067"/>
    </source>
</evidence>
<evidence type="ECO:0000313" key="14">
    <source>
        <dbReference type="EMBL" id="BAO19233.1"/>
    </source>
</evidence>
<feature type="binding site" evidence="12">
    <location>
        <position position="427"/>
    </location>
    <ligand>
        <name>Zn(2+)</name>
        <dbReference type="ChEBI" id="CHEBI:29105"/>
    </ligand>
</feature>
<dbReference type="GO" id="GO:0003677">
    <property type="term" value="F:DNA binding"/>
    <property type="evidence" value="ECO:0007669"/>
    <property type="project" value="InterPro"/>
</dbReference>
<sequence>MEVTPLTTLFPMTPAAIQTIQTIESRISSLRALVAEHAWRYYGLDDPIISDHEYNHLFRELQALEDAHPHLVTPDSPTQRVGSAPLAGFSQVQHQVPMLSLRDAMTEEETRAFLDSVAKELGIPADHLELSGEPKYDGLAIGLRYKSGIFDMAATRGDGTVGENVTAQVKTIRNIPLRLPEALDIEIRGEVVMLKRDFEIVNADLAARGERTLANPRNGAAGSLRQLDPRVTAARRLTFLAYGAVHANGLPPANVDSQGAVVEFLRRMTFSVSPVATIVKGVAGAIDMFRQVGEMREKLPFQIDGVVFKVDSLAMQEQLGWNNRTPRFAIASKYPAEEMPTTVEDIVTQIGRTGVVTPVAKVKPVFVGGVTVTSVMLHNLDQIRLKDVRVGDTVIVRRAGDVIPELVRVLTELRPDNAQPFEMPQSCPVCQSPVIQTEGEAGHFCTGNLKCPDQRLYRLSHFGSRLAMNIEGLGEKTVKSFLEANLVSMPSDFFSLKTRDIEVLPGFAALSAQKLVDAIAGAVSPELHRFILALGIEGVGEATSKDLARAFGSWSAFRAATTEDLLRIPDIGPVTVRSVHDYFADPVLGNESDHLAEIILPRDAKLTTAGQLFGKTIVLTGTLPSLGRTDAQAMIEAAGGKVSGSVSKKTYAVVAGAEAGTKLDKAKELGIAVWDEAMLVAQCATN</sequence>
<dbReference type="InterPro" id="IPR001357">
    <property type="entry name" value="BRCT_dom"/>
</dbReference>
<dbReference type="InterPro" id="IPR036420">
    <property type="entry name" value="BRCT_dom_sf"/>
</dbReference>
<keyword evidence="2 12" id="KW-0436">Ligase</keyword>
<comment type="similarity">
    <text evidence="12">Belongs to the NAD-dependent DNA ligase family. LigA subfamily.</text>
</comment>
<dbReference type="InterPro" id="IPR003583">
    <property type="entry name" value="Hlx-hairpin-Hlx_DNA-bd_motif"/>
</dbReference>
<geneLocation type="plasmid" evidence="14">
    <name>pM7012</name>
</geneLocation>
<dbReference type="InterPro" id="IPR013839">
    <property type="entry name" value="DNAligase_adenylation"/>
</dbReference>
<gene>
    <name evidence="12" type="primary">ligA</name>
</gene>
<dbReference type="NCBIfam" id="TIGR00575">
    <property type="entry name" value="dnlj"/>
    <property type="match status" value="1"/>
</dbReference>
<keyword evidence="5 12" id="KW-0227">DNA damage</keyword>
<dbReference type="PIRSF" id="PIRSF001604">
    <property type="entry name" value="LigA"/>
    <property type="match status" value="1"/>
</dbReference>
<evidence type="ECO:0000256" key="12">
    <source>
        <dbReference type="HAMAP-Rule" id="MF_01588"/>
    </source>
</evidence>
<dbReference type="Gene3D" id="2.40.50.140">
    <property type="entry name" value="Nucleic acid-binding proteins"/>
    <property type="match status" value="1"/>
</dbReference>
<dbReference type="Pfam" id="PF00533">
    <property type="entry name" value="BRCT"/>
    <property type="match status" value="1"/>
</dbReference>
<dbReference type="InterPro" id="IPR004149">
    <property type="entry name" value="Znf_DNAligase_C4"/>
</dbReference>
<proteinExistence type="inferred from homology"/>
<dbReference type="PROSITE" id="PS01056">
    <property type="entry name" value="DNA_LIGASE_N2"/>
    <property type="match status" value="1"/>
</dbReference>
<keyword evidence="6 12" id="KW-0862">Zinc</keyword>
<dbReference type="InterPro" id="IPR041663">
    <property type="entry name" value="DisA/LigA_HHH"/>
</dbReference>
<keyword evidence="8 12" id="KW-0520">NAD</keyword>
<keyword evidence="9 12" id="KW-0234">DNA repair</keyword>
<dbReference type="Pfam" id="PF22745">
    <property type="entry name" value="Nlig-Ia"/>
    <property type="match status" value="1"/>
</dbReference>
<evidence type="ECO:0000256" key="9">
    <source>
        <dbReference type="ARBA" id="ARBA00023204"/>
    </source>
</evidence>
<dbReference type="Gene3D" id="1.10.287.610">
    <property type="entry name" value="Helix hairpin bin"/>
    <property type="match status" value="1"/>
</dbReference>
<accession>V5YPI4</accession>
<dbReference type="SUPFAM" id="SSF56091">
    <property type="entry name" value="DNA ligase/mRNA capping enzyme, catalytic domain"/>
    <property type="match status" value="1"/>
</dbReference>
<dbReference type="Gene3D" id="6.20.10.30">
    <property type="match status" value="1"/>
</dbReference>
<comment type="cofactor">
    <cofactor evidence="12">
        <name>Mg(2+)</name>
        <dbReference type="ChEBI" id="CHEBI:18420"/>
    </cofactor>
    <cofactor evidence="12">
        <name>Mn(2+)</name>
        <dbReference type="ChEBI" id="CHEBI:29035"/>
    </cofactor>
</comment>
<name>V5YPI4_9BURK</name>
<dbReference type="SUPFAM" id="SSF50249">
    <property type="entry name" value="Nucleic acid-binding proteins"/>
    <property type="match status" value="1"/>
</dbReference>
<evidence type="ECO:0000256" key="8">
    <source>
        <dbReference type="ARBA" id="ARBA00023027"/>
    </source>
</evidence>
<organism evidence="14">
    <name type="scientific">Burkholderia sp. M701</name>
    <dbReference type="NCBI Taxonomy" id="326454"/>
    <lineage>
        <taxon>Bacteria</taxon>
        <taxon>Pseudomonadati</taxon>
        <taxon>Pseudomonadota</taxon>
        <taxon>Betaproteobacteria</taxon>
        <taxon>Burkholderiales</taxon>
        <taxon>Burkholderiaceae</taxon>
        <taxon>Burkholderia</taxon>
    </lineage>
</organism>
<protein>
    <recommendedName>
        <fullName evidence="12">DNA ligase</fullName>
        <ecNumber evidence="12">6.5.1.2</ecNumber>
    </recommendedName>
    <alternativeName>
        <fullName evidence="12">Polydeoxyribonucleotide synthase [NAD(+)]</fullName>
    </alternativeName>
</protein>
<comment type="catalytic activity">
    <reaction evidence="11 12">
        <text>NAD(+) + (deoxyribonucleotide)n-3'-hydroxyl + 5'-phospho-(deoxyribonucleotide)m = (deoxyribonucleotide)n+m + AMP + beta-nicotinamide D-nucleotide.</text>
        <dbReference type="EC" id="6.5.1.2"/>
    </reaction>
</comment>
<dbReference type="SMART" id="SM00532">
    <property type="entry name" value="LIGANc"/>
    <property type="match status" value="1"/>
</dbReference>
<dbReference type="InterPro" id="IPR004150">
    <property type="entry name" value="NAD_DNA_ligase_OB"/>
</dbReference>
<dbReference type="PANTHER" id="PTHR23389">
    <property type="entry name" value="CHROMOSOME TRANSMISSION FIDELITY FACTOR 18"/>
    <property type="match status" value="1"/>
</dbReference>
<comment type="function">
    <text evidence="1 12">DNA ligase that catalyzes the formation of phosphodiester linkages between 5'-phosphoryl and 3'-hydroxyl groups in double-stranded DNA using NAD as a coenzyme and as the energy source for the reaction. It is essential for DNA replication and repair of damaged DNA.</text>
</comment>
<feature type="binding site" evidence="12">
    <location>
        <position position="430"/>
    </location>
    <ligand>
        <name>Zn(2+)</name>
        <dbReference type="ChEBI" id="CHEBI:29105"/>
    </ligand>
</feature>
<keyword evidence="3 12" id="KW-0235">DNA replication</keyword>
<feature type="binding site" evidence="12">
    <location>
        <position position="190"/>
    </location>
    <ligand>
        <name>NAD(+)</name>
        <dbReference type="ChEBI" id="CHEBI:57540"/>
    </ligand>
</feature>
<dbReference type="HAMAP" id="MF_01588">
    <property type="entry name" value="DNA_ligase_A"/>
    <property type="match status" value="1"/>
</dbReference>
<dbReference type="SUPFAM" id="SSF47781">
    <property type="entry name" value="RuvA domain 2-like"/>
    <property type="match status" value="1"/>
</dbReference>
<dbReference type="InterPro" id="IPR012340">
    <property type="entry name" value="NA-bd_OB-fold"/>
</dbReference>
<evidence type="ECO:0000256" key="4">
    <source>
        <dbReference type="ARBA" id="ARBA00022723"/>
    </source>
</evidence>
<keyword evidence="4 12" id="KW-0479">Metal-binding</keyword>
<feature type="binding site" evidence="12">
    <location>
        <begin position="100"/>
        <end position="101"/>
    </location>
    <ligand>
        <name>NAD(+)</name>
        <dbReference type="ChEBI" id="CHEBI:57540"/>
    </ligand>
</feature>
<dbReference type="InterPro" id="IPR010994">
    <property type="entry name" value="RuvA_2-like"/>
</dbReference>
<reference evidence="14" key="1">
    <citation type="journal article" date="2014" name="Microbiology">
        <title>A 2,4-dichlorophenoxyacetic acid degradation plasmid pM7012 discloses distribution of an unclassified megaplasmid group across bacterial species.</title>
        <authorList>
            <person name="Sakai Y."/>
            <person name="Ogawa N."/>
            <person name="Shimomura Y."/>
            <person name="Fujii T."/>
        </authorList>
    </citation>
    <scope>NUCLEOTIDE SEQUENCE</scope>
    <source>
        <strain evidence="14">M701</strain>
    </source>
</reference>
<dbReference type="AlphaFoldDB" id="V5YPI4"/>
<dbReference type="CDD" id="cd00114">
    <property type="entry name" value="LIGANc"/>
    <property type="match status" value="1"/>
</dbReference>
<dbReference type="GO" id="GO:0006281">
    <property type="term" value="P:DNA repair"/>
    <property type="evidence" value="ECO:0007669"/>
    <property type="project" value="UniProtKB-KW"/>
</dbReference>
<feature type="active site" description="N6-AMP-lysine intermediate" evidence="12">
    <location>
        <position position="135"/>
    </location>
</feature>
<dbReference type="SMART" id="SM00292">
    <property type="entry name" value="BRCT"/>
    <property type="match status" value="1"/>
</dbReference>
<evidence type="ECO:0000259" key="13">
    <source>
        <dbReference type="PROSITE" id="PS50172"/>
    </source>
</evidence>
<feature type="binding site" evidence="12">
    <location>
        <position position="451"/>
    </location>
    <ligand>
        <name>Zn(2+)</name>
        <dbReference type="ChEBI" id="CHEBI:29105"/>
    </ligand>
</feature>
<evidence type="ECO:0000256" key="2">
    <source>
        <dbReference type="ARBA" id="ARBA00022598"/>
    </source>
</evidence>
<dbReference type="GO" id="GO:0003911">
    <property type="term" value="F:DNA ligase (NAD+) activity"/>
    <property type="evidence" value="ECO:0007669"/>
    <property type="project" value="UniProtKB-UniRule"/>
</dbReference>
<comment type="caution">
    <text evidence="12">Lacks conserved residue(s) required for the propagation of feature annotation.</text>
</comment>
<evidence type="ECO:0000256" key="6">
    <source>
        <dbReference type="ARBA" id="ARBA00022833"/>
    </source>
</evidence>